<reference evidence="1 2" key="1">
    <citation type="submission" date="2016-10" db="EMBL/GenBank/DDBJ databases">
        <title>The genome sequence of Colletotrichum fioriniae PJ7.</title>
        <authorList>
            <person name="Baroncelli R."/>
        </authorList>
    </citation>
    <scope>NUCLEOTIDE SEQUENCE [LARGE SCALE GENOMIC DNA]</scope>
    <source>
        <strain evidence="1 2">IMI 384185</strain>
    </source>
</reference>
<name>A0ABQ9SMZ2_9PEZI</name>
<protein>
    <submittedName>
        <fullName evidence="1">Uncharacterized protein</fullName>
    </submittedName>
</protein>
<gene>
    <name evidence="1" type="ORF">CPAR01_06415</name>
</gene>
<proteinExistence type="predicted"/>
<dbReference type="RefSeq" id="XP_060349561.1">
    <property type="nucleotide sequence ID" value="XM_060490687.1"/>
</dbReference>
<evidence type="ECO:0000313" key="2">
    <source>
        <dbReference type="Proteomes" id="UP001241169"/>
    </source>
</evidence>
<dbReference type="GeneID" id="85374586"/>
<dbReference type="Proteomes" id="UP001241169">
    <property type="component" value="Unassembled WGS sequence"/>
</dbReference>
<keyword evidence="2" id="KW-1185">Reference proteome</keyword>
<evidence type="ECO:0000313" key="1">
    <source>
        <dbReference type="EMBL" id="KAK1540426.1"/>
    </source>
</evidence>
<sequence>MELLLPPLPKVSSLRLSSAQSQVSGWSIVGHEATFPPFATAHGFAAKQMWCAGAGAGAGAGAADGAAARRK</sequence>
<organism evidence="1 2">
    <name type="scientific">Colletotrichum paranaense</name>
    <dbReference type="NCBI Taxonomy" id="1914294"/>
    <lineage>
        <taxon>Eukaryota</taxon>
        <taxon>Fungi</taxon>
        <taxon>Dikarya</taxon>
        <taxon>Ascomycota</taxon>
        <taxon>Pezizomycotina</taxon>
        <taxon>Sordariomycetes</taxon>
        <taxon>Hypocreomycetidae</taxon>
        <taxon>Glomerellales</taxon>
        <taxon>Glomerellaceae</taxon>
        <taxon>Colletotrichum</taxon>
        <taxon>Colletotrichum acutatum species complex</taxon>
    </lineage>
</organism>
<accession>A0ABQ9SMZ2</accession>
<dbReference type="EMBL" id="MOPA01000005">
    <property type="protein sequence ID" value="KAK1540426.1"/>
    <property type="molecule type" value="Genomic_DNA"/>
</dbReference>
<comment type="caution">
    <text evidence="1">The sequence shown here is derived from an EMBL/GenBank/DDBJ whole genome shotgun (WGS) entry which is preliminary data.</text>
</comment>